<gene>
    <name evidence="3" type="ORF">GCM10009863_46720</name>
</gene>
<feature type="transmembrane region" description="Helical" evidence="2">
    <location>
        <begin position="25"/>
        <end position="42"/>
    </location>
</feature>
<accession>A0ABP6CUZ4</accession>
<sequence length="54" mass="5771">MTPSNGVPPESTTPPTTASPARTPLAVLAWLWVGLPLVYGLYELISKATQLFTD</sequence>
<comment type="caution">
    <text evidence="3">The sequence shown here is derived from an EMBL/GenBank/DDBJ whole genome shotgun (WGS) entry which is preliminary data.</text>
</comment>
<keyword evidence="2" id="KW-1133">Transmembrane helix</keyword>
<dbReference type="Proteomes" id="UP001501447">
    <property type="component" value="Unassembled WGS sequence"/>
</dbReference>
<feature type="compositionally biased region" description="Low complexity" evidence="1">
    <location>
        <begin position="8"/>
        <end position="20"/>
    </location>
</feature>
<proteinExistence type="predicted"/>
<dbReference type="RefSeq" id="WP_344568306.1">
    <property type="nucleotide sequence ID" value="NZ_BAAARJ010000016.1"/>
</dbReference>
<evidence type="ECO:0000313" key="4">
    <source>
        <dbReference type="Proteomes" id="UP001501447"/>
    </source>
</evidence>
<evidence type="ECO:0000313" key="3">
    <source>
        <dbReference type="EMBL" id="GAA2626543.1"/>
    </source>
</evidence>
<protein>
    <submittedName>
        <fullName evidence="3">Uncharacterized protein</fullName>
    </submittedName>
</protein>
<keyword evidence="2" id="KW-0472">Membrane</keyword>
<keyword evidence="4" id="KW-1185">Reference proteome</keyword>
<name>A0ABP6CUZ4_9ACTN</name>
<evidence type="ECO:0000256" key="1">
    <source>
        <dbReference type="SAM" id="MobiDB-lite"/>
    </source>
</evidence>
<evidence type="ECO:0000256" key="2">
    <source>
        <dbReference type="SAM" id="Phobius"/>
    </source>
</evidence>
<organism evidence="3 4">
    <name type="scientific">Streptomyces axinellae</name>
    <dbReference type="NCBI Taxonomy" id="552788"/>
    <lineage>
        <taxon>Bacteria</taxon>
        <taxon>Bacillati</taxon>
        <taxon>Actinomycetota</taxon>
        <taxon>Actinomycetes</taxon>
        <taxon>Kitasatosporales</taxon>
        <taxon>Streptomycetaceae</taxon>
        <taxon>Streptomyces</taxon>
    </lineage>
</organism>
<feature type="region of interest" description="Disordered" evidence="1">
    <location>
        <begin position="1"/>
        <end position="20"/>
    </location>
</feature>
<dbReference type="EMBL" id="BAAARJ010000016">
    <property type="protein sequence ID" value="GAA2626543.1"/>
    <property type="molecule type" value="Genomic_DNA"/>
</dbReference>
<keyword evidence="2" id="KW-0812">Transmembrane</keyword>
<reference evidence="4" key="1">
    <citation type="journal article" date="2019" name="Int. J. Syst. Evol. Microbiol.">
        <title>The Global Catalogue of Microorganisms (GCM) 10K type strain sequencing project: providing services to taxonomists for standard genome sequencing and annotation.</title>
        <authorList>
            <consortium name="The Broad Institute Genomics Platform"/>
            <consortium name="The Broad Institute Genome Sequencing Center for Infectious Disease"/>
            <person name="Wu L."/>
            <person name="Ma J."/>
        </authorList>
    </citation>
    <scope>NUCLEOTIDE SEQUENCE [LARGE SCALE GENOMIC DNA]</scope>
    <source>
        <strain evidence="4">JCM 16373</strain>
    </source>
</reference>